<dbReference type="RefSeq" id="XP_039137408.1">
    <property type="nucleotide sequence ID" value="XM_039281474.1"/>
</dbReference>
<dbReference type="PROSITE" id="PS50181">
    <property type="entry name" value="FBOX"/>
    <property type="match status" value="1"/>
</dbReference>
<accession>A0AB40CC22</accession>
<dbReference type="Proteomes" id="UP001515500">
    <property type="component" value="Chromosome 13"/>
</dbReference>
<dbReference type="Pfam" id="PF00646">
    <property type="entry name" value="F-box"/>
    <property type="match status" value="1"/>
</dbReference>
<evidence type="ECO:0000313" key="2">
    <source>
        <dbReference type="Proteomes" id="UP001515500"/>
    </source>
</evidence>
<organism evidence="2 3">
    <name type="scientific">Dioscorea cayennensis subsp. rotundata</name>
    <name type="common">White Guinea yam</name>
    <name type="synonym">Dioscorea rotundata</name>
    <dbReference type="NCBI Taxonomy" id="55577"/>
    <lineage>
        <taxon>Eukaryota</taxon>
        <taxon>Viridiplantae</taxon>
        <taxon>Streptophyta</taxon>
        <taxon>Embryophyta</taxon>
        <taxon>Tracheophyta</taxon>
        <taxon>Spermatophyta</taxon>
        <taxon>Magnoliopsida</taxon>
        <taxon>Liliopsida</taxon>
        <taxon>Dioscoreales</taxon>
        <taxon>Dioscoreaceae</taxon>
        <taxon>Dioscorea</taxon>
    </lineage>
</organism>
<dbReference type="SUPFAM" id="SSF81383">
    <property type="entry name" value="F-box domain"/>
    <property type="match status" value="1"/>
</dbReference>
<sequence>MEVPKKSNTAKRLADDILINILIRLPPKSLCKFMVISKAWHSLISDAYWEKFQVSTKIGTSFIPYSRRVYLNGIIHIVASKRHVVAIDLDSMVCRRIEMPVIKPLIRNALLGNLTRSLHYADKRNKEMNIWMLKDYESGEWVLKHSVVFEVGFNVMAFHPEMDIVFLRMLNNKIMSYKMSNGELKEVCKLRHKSMRGFFVFSPFFGEDVLESKFGV</sequence>
<dbReference type="AlphaFoldDB" id="A0AB40CC22"/>
<dbReference type="PANTHER" id="PTHR35546:SF130">
    <property type="entry name" value="EXPRESSED PROTEIN"/>
    <property type="match status" value="1"/>
</dbReference>
<feature type="domain" description="F-box" evidence="1">
    <location>
        <begin position="7"/>
        <end position="52"/>
    </location>
</feature>
<proteinExistence type="predicted"/>
<dbReference type="PANTHER" id="PTHR35546">
    <property type="entry name" value="F-BOX PROTEIN INTERACTION DOMAIN PROTEIN-RELATED"/>
    <property type="match status" value="1"/>
</dbReference>
<evidence type="ECO:0000313" key="3">
    <source>
        <dbReference type="RefSeq" id="XP_039137408.1"/>
    </source>
</evidence>
<name>A0AB40CC22_DIOCR</name>
<keyword evidence="2" id="KW-1185">Reference proteome</keyword>
<dbReference type="GeneID" id="120274938"/>
<reference evidence="3" key="1">
    <citation type="submission" date="2025-08" db="UniProtKB">
        <authorList>
            <consortium name="RefSeq"/>
        </authorList>
    </citation>
    <scope>IDENTIFICATION</scope>
</reference>
<gene>
    <name evidence="3" type="primary">LOC120274938</name>
</gene>
<dbReference type="Gene3D" id="1.20.1280.50">
    <property type="match status" value="1"/>
</dbReference>
<protein>
    <submittedName>
        <fullName evidence="3">Uncharacterized protein LOC120274938</fullName>
    </submittedName>
</protein>
<evidence type="ECO:0000259" key="1">
    <source>
        <dbReference type="PROSITE" id="PS50181"/>
    </source>
</evidence>
<dbReference type="InterPro" id="IPR055290">
    <property type="entry name" value="At3g26010-like"/>
</dbReference>
<dbReference type="SMART" id="SM00256">
    <property type="entry name" value="FBOX"/>
    <property type="match status" value="1"/>
</dbReference>
<dbReference type="InterPro" id="IPR036047">
    <property type="entry name" value="F-box-like_dom_sf"/>
</dbReference>
<dbReference type="InterPro" id="IPR001810">
    <property type="entry name" value="F-box_dom"/>
</dbReference>